<evidence type="ECO:0000256" key="1">
    <source>
        <dbReference type="ARBA" id="ARBA00004123"/>
    </source>
</evidence>
<feature type="compositionally biased region" description="Basic and acidic residues" evidence="6">
    <location>
        <begin position="565"/>
        <end position="574"/>
    </location>
</feature>
<evidence type="ECO:0000259" key="7">
    <source>
        <dbReference type="PROSITE" id="PS00463"/>
    </source>
</evidence>
<feature type="region of interest" description="Disordered" evidence="6">
    <location>
        <begin position="552"/>
        <end position="590"/>
    </location>
</feature>
<evidence type="ECO:0000313" key="9">
    <source>
        <dbReference type="Proteomes" id="UP001296104"/>
    </source>
</evidence>
<dbReference type="PANTHER" id="PTHR31845:SF10">
    <property type="entry name" value="ZN(II)2CYS6 TRANSCRIPTION FACTOR (EUROFUNG)"/>
    <property type="match status" value="1"/>
</dbReference>
<feature type="domain" description="Zn(2)-C6 fungal-type" evidence="7">
    <location>
        <begin position="14"/>
        <end position="44"/>
    </location>
</feature>
<keyword evidence="9" id="KW-1185">Reference proteome</keyword>
<evidence type="ECO:0000256" key="5">
    <source>
        <dbReference type="ARBA" id="ARBA00023242"/>
    </source>
</evidence>
<dbReference type="EMBL" id="CAVMBE010000021">
    <property type="protein sequence ID" value="CAK3996974.1"/>
    <property type="molecule type" value="Genomic_DNA"/>
</dbReference>
<dbReference type="CDD" id="cd00067">
    <property type="entry name" value="GAL4"/>
    <property type="match status" value="1"/>
</dbReference>
<dbReference type="AlphaFoldDB" id="A0AAI9EAB4"/>
<dbReference type="SMART" id="SM00066">
    <property type="entry name" value="GAL4"/>
    <property type="match status" value="1"/>
</dbReference>
<evidence type="ECO:0000256" key="2">
    <source>
        <dbReference type="ARBA" id="ARBA00023015"/>
    </source>
</evidence>
<dbReference type="CDD" id="cd12148">
    <property type="entry name" value="fungal_TF_MHR"/>
    <property type="match status" value="1"/>
</dbReference>
<evidence type="ECO:0000313" key="8">
    <source>
        <dbReference type="EMBL" id="CAK3996974.1"/>
    </source>
</evidence>
<gene>
    <name evidence="8" type="ORF">LECACI_7A004086</name>
</gene>
<dbReference type="PROSITE" id="PS00463">
    <property type="entry name" value="ZN2_CY6_FUNGAL_1"/>
    <property type="match status" value="1"/>
</dbReference>
<dbReference type="SUPFAM" id="SSF57701">
    <property type="entry name" value="Zn2/Cys6 DNA-binding domain"/>
    <property type="match status" value="1"/>
</dbReference>
<dbReference type="InterPro" id="IPR001138">
    <property type="entry name" value="Zn2Cys6_DnaBD"/>
</dbReference>
<comment type="caution">
    <text evidence="8">The sequence shown here is derived from an EMBL/GenBank/DDBJ whole genome shotgun (WGS) entry which is preliminary data.</text>
</comment>
<feature type="compositionally biased region" description="Polar residues" evidence="6">
    <location>
        <begin position="131"/>
        <end position="145"/>
    </location>
</feature>
<proteinExistence type="predicted"/>
<comment type="subcellular location">
    <subcellularLocation>
        <location evidence="1">Nucleus</location>
    </subcellularLocation>
</comment>
<feature type="compositionally biased region" description="Polar residues" evidence="6">
    <location>
        <begin position="552"/>
        <end position="564"/>
    </location>
</feature>
<keyword evidence="3" id="KW-0238">DNA-binding</keyword>
<evidence type="ECO:0000256" key="6">
    <source>
        <dbReference type="SAM" id="MobiDB-lite"/>
    </source>
</evidence>
<dbReference type="InterPro" id="IPR051089">
    <property type="entry name" value="prtT"/>
</dbReference>
<keyword evidence="2" id="KW-0805">Transcription regulation</keyword>
<keyword evidence="4" id="KW-0804">Transcription</keyword>
<keyword evidence="5" id="KW-0539">Nucleus</keyword>
<evidence type="ECO:0000256" key="4">
    <source>
        <dbReference type="ARBA" id="ARBA00023163"/>
    </source>
</evidence>
<evidence type="ECO:0000256" key="3">
    <source>
        <dbReference type="ARBA" id="ARBA00023125"/>
    </source>
</evidence>
<dbReference type="Proteomes" id="UP001296104">
    <property type="component" value="Unassembled WGS sequence"/>
</dbReference>
<organism evidence="8 9">
    <name type="scientific">Lecanosticta acicola</name>
    <dbReference type="NCBI Taxonomy" id="111012"/>
    <lineage>
        <taxon>Eukaryota</taxon>
        <taxon>Fungi</taxon>
        <taxon>Dikarya</taxon>
        <taxon>Ascomycota</taxon>
        <taxon>Pezizomycotina</taxon>
        <taxon>Dothideomycetes</taxon>
        <taxon>Dothideomycetidae</taxon>
        <taxon>Mycosphaerellales</taxon>
        <taxon>Mycosphaerellaceae</taxon>
        <taxon>Lecanosticta</taxon>
    </lineage>
</organism>
<sequence>MDLAGNNAKSIVRSCITCAKAKAKCVKQPGAHICERCARLKKECHSKEPVLRRKKPVKPTRTAQLEKLENRIEDLVNALSTSAQGYRPSEDGQLSPAVSVSQAARHHGENGMPNRTTEVLHSLCGDEESQSRSPQLQAPSATEPSPKTPKVEDTATGVTTEEAETLLDRYRRLMATCNPFVVLSDSATVESMTEQRPILLRAICTVALIHDLSRQQAMLKELLRDIGVKTLMENEKSIDILQGIVVMVLWFYPHIFWCQQTTNLLYLAMAMATDLGIDRLGGYLDFRQTSVKAMHPKSQPTAAPAMEERRVLLALFFTTSMLSASFKKMSAMNFTPYMEDCLTALEQAREHDSDLFLVQMVRIQRAIETIHTTEVTSAPIKAHTIAFKYDIERLRNTDPCRDDNLFLCMEYLTAEILIWELSLNTLMEDKSLQLANHIEDLYRLVAVIKAFFDMYFTIPPSAYLLLPFSIYGQFAHAFICLTKLASLEVEGWDVKVLNEVVNFSACVDEAARRFDETLRMEVDGRPVQNDAFSRWSARVRWMKSVYEAKSAAQDSEGCTTSGSQQEDRREDTHAEQQPTQVQQHQQPIPPDDILSADIFTYWDDALWQNFASEFDVGGFAANGGMDFQPTGMPAA</sequence>
<protein>
    <recommendedName>
        <fullName evidence="7">Zn(2)-C6 fungal-type domain-containing protein</fullName>
    </recommendedName>
</protein>
<name>A0AAI9EAB4_9PEZI</name>
<dbReference type="InterPro" id="IPR036864">
    <property type="entry name" value="Zn2-C6_fun-type_DNA-bd_sf"/>
</dbReference>
<dbReference type="GO" id="GO:0000976">
    <property type="term" value="F:transcription cis-regulatory region binding"/>
    <property type="evidence" value="ECO:0007669"/>
    <property type="project" value="TreeGrafter"/>
</dbReference>
<accession>A0AAI9EAB4</accession>
<dbReference type="GO" id="GO:0000981">
    <property type="term" value="F:DNA-binding transcription factor activity, RNA polymerase II-specific"/>
    <property type="evidence" value="ECO:0007669"/>
    <property type="project" value="InterPro"/>
</dbReference>
<dbReference type="GO" id="GO:0008270">
    <property type="term" value="F:zinc ion binding"/>
    <property type="evidence" value="ECO:0007669"/>
    <property type="project" value="InterPro"/>
</dbReference>
<feature type="region of interest" description="Disordered" evidence="6">
    <location>
        <begin position="83"/>
        <end position="160"/>
    </location>
</feature>
<dbReference type="PANTHER" id="PTHR31845">
    <property type="entry name" value="FINGER DOMAIN PROTEIN, PUTATIVE-RELATED"/>
    <property type="match status" value="1"/>
</dbReference>
<feature type="compositionally biased region" description="Low complexity" evidence="6">
    <location>
        <begin position="576"/>
        <end position="586"/>
    </location>
</feature>
<dbReference type="GO" id="GO:0005634">
    <property type="term" value="C:nucleus"/>
    <property type="evidence" value="ECO:0007669"/>
    <property type="project" value="UniProtKB-SubCell"/>
</dbReference>
<reference evidence="8" key="1">
    <citation type="submission" date="2023-11" db="EMBL/GenBank/DDBJ databases">
        <authorList>
            <person name="Alioto T."/>
            <person name="Alioto T."/>
            <person name="Gomez Garrido J."/>
        </authorList>
    </citation>
    <scope>NUCLEOTIDE SEQUENCE</scope>
</reference>
<dbReference type="Gene3D" id="4.10.240.10">
    <property type="entry name" value="Zn(2)-C6 fungal-type DNA-binding domain"/>
    <property type="match status" value="1"/>
</dbReference>